<dbReference type="eggNOG" id="ENOG502RPEM">
    <property type="taxonomic scope" value="Eukaryota"/>
</dbReference>
<feature type="compositionally biased region" description="Polar residues" evidence="1">
    <location>
        <begin position="257"/>
        <end position="271"/>
    </location>
</feature>
<feature type="compositionally biased region" description="Polar residues" evidence="1">
    <location>
        <begin position="712"/>
        <end position="728"/>
    </location>
</feature>
<dbReference type="RefSeq" id="XP_003012240.1">
    <property type="nucleotide sequence ID" value="XM_003012194.1"/>
</dbReference>
<dbReference type="HOGENOM" id="CLU_280926_0_0_1"/>
<feature type="compositionally biased region" description="Polar residues" evidence="1">
    <location>
        <begin position="664"/>
        <end position="686"/>
    </location>
</feature>
<dbReference type="KEGG" id="abe:ARB_01500"/>
<dbReference type="OrthoDB" id="5431239at2759"/>
<keyword evidence="3" id="KW-1185">Reference proteome</keyword>
<reference evidence="3" key="1">
    <citation type="journal article" date="2011" name="Genome Biol.">
        <title>Comparative and functional genomics provide insights into the pathogenicity of dermatophytic fungi.</title>
        <authorList>
            <person name="Burmester A."/>
            <person name="Shelest E."/>
            <person name="Gloeckner G."/>
            <person name="Heddergott C."/>
            <person name="Schindler S."/>
            <person name="Staib P."/>
            <person name="Heidel A."/>
            <person name="Felder M."/>
            <person name="Petzold A."/>
            <person name="Szafranski K."/>
            <person name="Feuermann M."/>
            <person name="Pedruzzi I."/>
            <person name="Priebe S."/>
            <person name="Groth M."/>
            <person name="Winkler R."/>
            <person name="Li W."/>
            <person name="Kniemeyer O."/>
            <person name="Schroeckh V."/>
            <person name="Hertweck C."/>
            <person name="Hube B."/>
            <person name="White T.C."/>
            <person name="Platzer M."/>
            <person name="Guthke R."/>
            <person name="Heitman J."/>
            <person name="Woestemeyer J."/>
            <person name="Zipfel P.F."/>
            <person name="Monod M."/>
            <person name="Brakhage A.A."/>
        </authorList>
    </citation>
    <scope>NUCLEOTIDE SEQUENCE [LARGE SCALE GENOMIC DNA]</scope>
    <source>
        <strain evidence="3">ATCC MYA-4681 / CBS 112371</strain>
    </source>
</reference>
<proteinExistence type="predicted"/>
<sequence>MARPVSPNADYPEVNEHFPDYDFERLAVPPPGYELYRFPDTTHLRNRALDIDTLKKLVNHHTWGFSLTKWIENREKEDGKDKKAKPGKPGKPQIPRRTKEDLLQILKRISYNQDPRHRADWHHFISRDCDAGPRLLRPSYNPPLFSRRMPRGDPDWEFALPPVTPQLPNPQWPAPARDGSFPRGYQGVTSFPSQPSYMTAQHHMMPQVPTRLGLSSEHGFPASFPHSAQTGHQWGEAYRQRYLLPNPGRADNAKARATTQASSPPRQDTSQSAYGLLDSHCPRQAPLAQLHYSRPSVTGPIIGATTLSYLRLRISENQTQLSFDSDGELYPFRCRGPLSYDGSSDIFDCVIVAGLLTNAGSTIIDRRARRERLIVLSPPEKAFISAMSDCLNSQLSDEAVSTVKERLWHVYTQHFQLDPHSVDRSVMDAANVWTALTKSFCQFQLRYTDHYQPCRHHGGPVNSVPYQESVANIAYQTNDDNGVDISVLLQRVFQDSTSVSCTQCGGSCSIGCPRTFESSPLRIVMQPHEQIRILNFCAPAITVRLAKANGEVVNEQYTLIGAIFRTHNRGVIHYRVRWIDKDRGRNGSPLMQIYDASQISGMVPGGIKPQEQYEIAPNSWWIDGYPVLLFFEKIIHPPSEPSSSPQSMVSRSSQDSNPRPRRPSNGTTSSIHQQKSNDNSPGSRTSLRLKEKRTAARANATATEKPEGKNILVSTARRSAKASSQPKTRGQIEANPVRYNYVSSFNANSEGLLQATQYQIPPSGPTVRASINLHTPGCANGTPSPVLAGSLPTNDFMRSAVMPISSPSTTPFSNPHSRNSAALAGKNQANGHRLIPDIHNAMIPAFNTSVVQNIPNGHGLSSGAAESYQASIHETACNPYPVVNRLGPVANSRHPTNNVPSLALESNDRTGVKQEIPSPIVILDTPPPEDPAVSGNLAAASSPPQESLHLLTVEPQQLLLNRTNPVDEAGLQPAVPAEVQVIEGGNGGTVPASLEGLTQEDLETANQSFTDFMENNDNLYSSNLELGFADPAMPPLPPPDNFLDLLGQVNGIELEQPTTSNLDTTLADDEWMAQWDINGASTSAGEPSAAEDTSTPSTGAGAARSNSLKRKRDESEQER</sequence>
<evidence type="ECO:0000313" key="3">
    <source>
        <dbReference type="Proteomes" id="UP000008866"/>
    </source>
</evidence>
<gene>
    <name evidence="2" type="ORF">ARB_01500</name>
</gene>
<dbReference type="GeneID" id="9519808"/>
<dbReference type="Proteomes" id="UP000008866">
    <property type="component" value="Unassembled WGS sequence"/>
</dbReference>
<name>D4AZ80_ARTBC</name>
<accession>D4AZ80</accession>
<dbReference type="EMBL" id="ABSU01000020">
    <property type="protein sequence ID" value="EFE31600.1"/>
    <property type="molecule type" value="Genomic_DNA"/>
</dbReference>
<feature type="region of interest" description="Disordered" evidence="1">
    <location>
        <begin position="1075"/>
        <end position="1119"/>
    </location>
</feature>
<dbReference type="STRING" id="663331.D4AZ80"/>
<evidence type="ECO:0000313" key="2">
    <source>
        <dbReference type="EMBL" id="EFE31600.1"/>
    </source>
</evidence>
<feature type="region of interest" description="Disordered" evidence="1">
    <location>
        <begin position="76"/>
        <end position="99"/>
    </location>
</feature>
<feature type="compositionally biased region" description="Low complexity" evidence="1">
    <location>
        <begin position="641"/>
        <end position="656"/>
    </location>
</feature>
<feature type="region of interest" description="Disordered" evidence="1">
    <location>
        <begin position="638"/>
        <end position="730"/>
    </location>
</feature>
<dbReference type="OMA" id="RISYNQD"/>
<evidence type="ECO:0000256" key="1">
    <source>
        <dbReference type="SAM" id="MobiDB-lite"/>
    </source>
</evidence>
<comment type="caution">
    <text evidence="2">The sequence shown here is derived from an EMBL/GenBank/DDBJ whole genome shotgun (WGS) entry which is preliminary data.</text>
</comment>
<organism evidence="2 3">
    <name type="scientific">Arthroderma benhamiae (strain ATCC MYA-4681 / CBS 112371)</name>
    <name type="common">Trichophyton mentagrophytes</name>
    <dbReference type="NCBI Taxonomy" id="663331"/>
    <lineage>
        <taxon>Eukaryota</taxon>
        <taxon>Fungi</taxon>
        <taxon>Dikarya</taxon>
        <taxon>Ascomycota</taxon>
        <taxon>Pezizomycotina</taxon>
        <taxon>Eurotiomycetes</taxon>
        <taxon>Eurotiomycetidae</taxon>
        <taxon>Onygenales</taxon>
        <taxon>Arthrodermataceae</taxon>
        <taxon>Trichophyton</taxon>
    </lineage>
</organism>
<feature type="region of interest" description="Disordered" evidence="1">
    <location>
        <begin position="245"/>
        <end position="271"/>
    </location>
</feature>
<dbReference type="AlphaFoldDB" id="D4AZ80"/>
<protein>
    <submittedName>
        <fullName evidence="2">Uncharacterized protein</fullName>
    </submittedName>
</protein>
<feature type="compositionally biased region" description="Polar residues" evidence="1">
    <location>
        <begin position="1079"/>
        <end position="1098"/>
    </location>
</feature>